<evidence type="ECO:0000313" key="3">
    <source>
        <dbReference type="Proteomes" id="UP001610446"/>
    </source>
</evidence>
<keyword evidence="1" id="KW-1133">Transmembrane helix</keyword>
<keyword evidence="1" id="KW-0812">Transmembrane</keyword>
<protein>
    <submittedName>
        <fullName evidence="2">Uncharacterized protein</fullName>
    </submittedName>
</protein>
<reference evidence="2 3" key="1">
    <citation type="submission" date="2024-07" db="EMBL/GenBank/DDBJ databases">
        <title>Section-level genome sequencing and comparative genomics of Aspergillus sections Usti and Cavernicolus.</title>
        <authorList>
            <consortium name="Lawrence Berkeley National Laboratory"/>
            <person name="Nybo J.L."/>
            <person name="Vesth T.C."/>
            <person name="Theobald S."/>
            <person name="Frisvad J.C."/>
            <person name="Larsen T.O."/>
            <person name="Kjaerboelling I."/>
            <person name="Rothschild-Mancinelli K."/>
            <person name="Lyhne E.K."/>
            <person name="Kogle M.E."/>
            <person name="Barry K."/>
            <person name="Clum A."/>
            <person name="Na H."/>
            <person name="Ledsgaard L."/>
            <person name="Lin J."/>
            <person name="Lipzen A."/>
            <person name="Kuo A."/>
            <person name="Riley R."/>
            <person name="Mondo S."/>
            <person name="Labutti K."/>
            <person name="Haridas S."/>
            <person name="Pangalinan J."/>
            <person name="Salamov A.A."/>
            <person name="Simmons B.A."/>
            <person name="Magnuson J.K."/>
            <person name="Chen J."/>
            <person name="Drula E."/>
            <person name="Henrissat B."/>
            <person name="Wiebenga A."/>
            <person name="Lubbers R.J."/>
            <person name="Gomes A.C."/>
            <person name="Makela M.R."/>
            <person name="Stajich J."/>
            <person name="Grigoriev I.V."/>
            <person name="Mortensen U.H."/>
            <person name="De Vries R.P."/>
            <person name="Baker S.E."/>
            <person name="Andersen M.R."/>
        </authorList>
    </citation>
    <scope>NUCLEOTIDE SEQUENCE [LARGE SCALE GENOMIC DNA]</scope>
    <source>
        <strain evidence="2 3">CBS 123904</strain>
    </source>
</reference>
<keyword evidence="1" id="KW-0472">Membrane</keyword>
<proteinExistence type="predicted"/>
<evidence type="ECO:0000313" key="2">
    <source>
        <dbReference type="EMBL" id="KAL2828868.1"/>
    </source>
</evidence>
<name>A0ABR4IPW5_9EURO</name>
<organism evidence="2 3">
    <name type="scientific">Aspergillus pseudoustus</name>
    <dbReference type="NCBI Taxonomy" id="1810923"/>
    <lineage>
        <taxon>Eukaryota</taxon>
        <taxon>Fungi</taxon>
        <taxon>Dikarya</taxon>
        <taxon>Ascomycota</taxon>
        <taxon>Pezizomycotina</taxon>
        <taxon>Eurotiomycetes</taxon>
        <taxon>Eurotiomycetidae</taxon>
        <taxon>Eurotiales</taxon>
        <taxon>Aspergillaceae</taxon>
        <taxon>Aspergillus</taxon>
        <taxon>Aspergillus subgen. Nidulantes</taxon>
    </lineage>
</organism>
<evidence type="ECO:0000256" key="1">
    <source>
        <dbReference type="SAM" id="Phobius"/>
    </source>
</evidence>
<accession>A0ABR4IPW5</accession>
<sequence length="128" mass="14487">MNVQVVRLFDIGKGFVAGFLVVILGCSYLRFLITNKYKKNVMLVKIFFSAFIHLCEVSLSPACLPVGVYLQCKCITVLLCPLPNSSPKSRTSVCKVKKDERRQEIMTEELAEEVNGIMFFFSRPVDMP</sequence>
<feature type="transmembrane region" description="Helical" evidence="1">
    <location>
        <begin position="46"/>
        <end position="70"/>
    </location>
</feature>
<keyword evidence="3" id="KW-1185">Reference proteome</keyword>
<comment type="caution">
    <text evidence="2">The sequence shown here is derived from an EMBL/GenBank/DDBJ whole genome shotgun (WGS) entry which is preliminary data.</text>
</comment>
<dbReference type="Proteomes" id="UP001610446">
    <property type="component" value="Unassembled WGS sequence"/>
</dbReference>
<feature type="transmembrane region" description="Helical" evidence="1">
    <location>
        <begin position="15"/>
        <end position="34"/>
    </location>
</feature>
<dbReference type="EMBL" id="JBFXLU010000348">
    <property type="protein sequence ID" value="KAL2828868.1"/>
    <property type="molecule type" value="Genomic_DNA"/>
</dbReference>
<gene>
    <name evidence="2" type="ORF">BJY01DRAFT_127220</name>
</gene>
<dbReference type="PROSITE" id="PS51257">
    <property type="entry name" value="PROKAR_LIPOPROTEIN"/>
    <property type="match status" value="1"/>
</dbReference>